<reference evidence="1 2" key="2">
    <citation type="journal article" date="2022" name="Mol. Ecol. Resour.">
        <title>The genomes of chicory, endive, great burdock and yacon provide insights into Asteraceae paleo-polyploidization history and plant inulin production.</title>
        <authorList>
            <person name="Fan W."/>
            <person name="Wang S."/>
            <person name="Wang H."/>
            <person name="Wang A."/>
            <person name="Jiang F."/>
            <person name="Liu H."/>
            <person name="Zhao H."/>
            <person name="Xu D."/>
            <person name="Zhang Y."/>
        </authorList>
    </citation>
    <scope>NUCLEOTIDE SEQUENCE [LARGE SCALE GENOMIC DNA]</scope>
    <source>
        <strain evidence="2">cv. Yunnan</strain>
        <tissue evidence="1">Leaves</tissue>
    </source>
</reference>
<dbReference type="EMBL" id="CM042025">
    <property type="protein sequence ID" value="KAI3809449.1"/>
    <property type="molecule type" value="Genomic_DNA"/>
</dbReference>
<comment type="caution">
    <text evidence="1">The sequence shown here is derived from an EMBL/GenBank/DDBJ whole genome shotgun (WGS) entry which is preliminary data.</text>
</comment>
<organism evidence="1 2">
    <name type="scientific">Smallanthus sonchifolius</name>
    <dbReference type="NCBI Taxonomy" id="185202"/>
    <lineage>
        <taxon>Eukaryota</taxon>
        <taxon>Viridiplantae</taxon>
        <taxon>Streptophyta</taxon>
        <taxon>Embryophyta</taxon>
        <taxon>Tracheophyta</taxon>
        <taxon>Spermatophyta</taxon>
        <taxon>Magnoliopsida</taxon>
        <taxon>eudicotyledons</taxon>
        <taxon>Gunneridae</taxon>
        <taxon>Pentapetalae</taxon>
        <taxon>asterids</taxon>
        <taxon>campanulids</taxon>
        <taxon>Asterales</taxon>
        <taxon>Asteraceae</taxon>
        <taxon>Asteroideae</taxon>
        <taxon>Heliantheae alliance</taxon>
        <taxon>Millerieae</taxon>
        <taxon>Smallanthus</taxon>
    </lineage>
</organism>
<sequence>MITKDPHRALTSWNNSLHFCDWRGVKCGKRHRRVTYIALGRLGLEGSLSPHVGNLSFLRWLSLTNNSFQGAIPHEIGRLSRLRWLTLGLNRFDGVIPTNLSGCSNLEMIDLSTNKLVGSIPNEIGFLFKLKVLSVQDNKLTGGIPPFLGNITSMELLAVKENPLGGSIPNTIGHWKNLNELYCGACNLSGTIPNSFYNLSLLAYFSMFDNQLTGSLPPTMGAMLPHLVLLELWGNQLTGPLPPSISNCSSLTDLERARNKFSGKLTIDFSKLREISFISLYSNFFGSKEGDEMKFIDSLQNCTRLETLDLSYCKFQGVLPTSIGNLSNNLYELYLYANQLHGSLPRSIGNLLGLNRLHLDRNQFTGNIPSTIGNLRKLKAFYLYQNQLSGHIPDAIGNLSSLITLSLFSNKLERVIPSSLGNCHSLLELYLNDNKITGKIPIELLQLPSLSIKLDLSQNNMFGSLPIGVGALKMLSELDLSENNLSGEIPSSLSGCASLSSLSLKGNLFQVPTSGVFANETTFSVLGNSRLCGGFVKLGLPKCKEKKKHKTKLPLFVIVILIASTIFTIICLAYAWFKKKSKNQSSQSSMSKRFFKVTYNQLHKATNGFSEANLIGNDFGLARFLGTSYQNSSSGIKGTIGYAPPVWPRGNEMATSGDIYSFGILLLEAITGKMPTDNIFNEGLSLHKFASMALPDHIIDVIDVNILNVYQEELFMQNKERNVKKIEECLASTIKIGVSCSVDSPPQRMDIKKLKSFCNWDGFFTRCHNGNCVDFLFDLYSLATLVDPKKGFLEGLGPLLTVLVVGANIMAGGPLSGASMNPSRSFGPAGSDCICKLVCI</sequence>
<evidence type="ECO:0000313" key="2">
    <source>
        <dbReference type="Proteomes" id="UP001056120"/>
    </source>
</evidence>
<proteinExistence type="predicted"/>
<keyword evidence="2" id="KW-1185">Reference proteome</keyword>
<dbReference type="Proteomes" id="UP001056120">
    <property type="component" value="Linkage Group LG08"/>
</dbReference>
<name>A0ACB9INC6_9ASTR</name>
<accession>A0ACB9INC6</accession>
<reference evidence="2" key="1">
    <citation type="journal article" date="2022" name="Mol. Ecol. Resour.">
        <title>The genomes of chicory, endive, great burdock and yacon provide insights into Asteraceae palaeo-polyploidization history and plant inulin production.</title>
        <authorList>
            <person name="Fan W."/>
            <person name="Wang S."/>
            <person name="Wang H."/>
            <person name="Wang A."/>
            <person name="Jiang F."/>
            <person name="Liu H."/>
            <person name="Zhao H."/>
            <person name="Xu D."/>
            <person name="Zhang Y."/>
        </authorList>
    </citation>
    <scope>NUCLEOTIDE SEQUENCE [LARGE SCALE GENOMIC DNA]</scope>
    <source>
        <strain evidence="2">cv. Yunnan</strain>
    </source>
</reference>
<protein>
    <submittedName>
        <fullName evidence="1">Uncharacterized protein</fullName>
    </submittedName>
</protein>
<evidence type="ECO:0000313" key="1">
    <source>
        <dbReference type="EMBL" id="KAI3809449.1"/>
    </source>
</evidence>
<gene>
    <name evidence="1" type="ORF">L1987_25423</name>
</gene>